<evidence type="ECO:0000313" key="7">
    <source>
        <dbReference type="EMBL" id="EQD44721.1"/>
    </source>
</evidence>
<evidence type="ECO:0000256" key="4">
    <source>
        <dbReference type="ARBA" id="ARBA00022989"/>
    </source>
</evidence>
<dbReference type="GO" id="GO:0005886">
    <property type="term" value="C:plasma membrane"/>
    <property type="evidence" value="ECO:0007669"/>
    <property type="project" value="UniProtKB-SubCell"/>
</dbReference>
<comment type="caution">
    <text evidence="7">The sequence shown here is derived from an EMBL/GenBank/DDBJ whole genome shotgun (WGS) entry which is preliminary data.</text>
</comment>
<feature type="transmembrane region" description="Helical" evidence="6">
    <location>
        <begin position="143"/>
        <end position="160"/>
    </location>
</feature>
<organism evidence="7">
    <name type="scientific">mine drainage metagenome</name>
    <dbReference type="NCBI Taxonomy" id="410659"/>
    <lineage>
        <taxon>unclassified sequences</taxon>
        <taxon>metagenomes</taxon>
        <taxon>ecological metagenomes</taxon>
    </lineage>
</organism>
<proteinExistence type="predicted"/>
<evidence type="ECO:0000256" key="5">
    <source>
        <dbReference type="ARBA" id="ARBA00023136"/>
    </source>
</evidence>
<comment type="subcellular location">
    <subcellularLocation>
        <location evidence="1">Cell membrane</location>
        <topology evidence="1">Multi-pass membrane protein</topology>
    </subcellularLocation>
</comment>
<reference evidence="7" key="2">
    <citation type="journal article" date="2014" name="ISME J.">
        <title>Microbial stratification in low pH oxic and suboxic macroscopic growths along an acid mine drainage.</title>
        <authorList>
            <person name="Mendez-Garcia C."/>
            <person name="Mesa V."/>
            <person name="Sprenger R.R."/>
            <person name="Richter M."/>
            <person name="Diez M.S."/>
            <person name="Solano J."/>
            <person name="Bargiela R."/>
            <person name="Golyshina O.V."/>
            <person name="Manteca A."/>
            <person name="Ramos J.L."/>
            <person name="Gallego J.R."/>
            <person name="Llorente I."/>
            <person name="Martins Dos Santos V.A."/>
            <person name="Jensen O.N."/>
            <person name="Pelaez A.I."/>
            <person name="Sanchez J."/>
            <person name="Ferrer M."/>
        </authorList>
    </citation>
    <scope>NUCLEOTIDE SEQUENCE</scope>
</reference>
<keyword evidence="3 6" id="KW-0812">Transmembrane</keyword>
<gene>
    <name evidence="7" type="ORF">B2A_09497</name>
</gene>
<feature type="non-terminal residue" evidence="7">
    <location>
        <position position="163"/>
    </location>
</feature>
<name>T0Z9T6_9ZZZZ</name>
<feature type="transmembrane region" description="Helical" evidence="6">
    <location>
        <begin position="117"/>
        <end position="136"/>
    </location>
</feature>
<evidence type="ECO:0000256" key="6">
    <source>
        <dbReference type="SAM" id="Phobius"/>
    </source>
</evidence>
<keyword evidence="5 6" id="KW-0472">Membrane</keyword>
<dbReference type="Pfam" id="PF03739">
    <property type="entry name" value="LptF_LptG"/>
    <property type="match status" value="1"/>
</dbReference>
<dbReference type="EMBL" id="AUZZ01006858">
    <property type="protein sequence ID" value="EQD44721.1"/>
    <property type="molecule type" value="Genomic_DNA"/>
</dbReference>
<evidence type="ECO:0000256" key="1">
    <source>
        <dbReference type="ARBA" id="ARBA00004651"/>
    </source>
</evidence>
<protein>
    <submittedName>
        <fullName evidence="7">Putative permease YjgP/YjgQ</fullName>
    </submittedName>
</protein>
<dbReference type="InterPro" id="IPR005495">
    <property type="entry name" value="LptG/LptF_permease"/>
</dbReference>
<evidence type="ECO:0000256" key="3">
    <source>
        <dbReference type="ARBA" id="ARBA00022692"/>
    </source>
</evidence>
<evidence type="ECO:0000256" key="2">
    <source>
        <dbReference type="ARBA" id="ARBA00022475"/>
    </source>
</evidence>
<keyword evidence="2" id="KW-1003">Cell membrane</keyword>
<reference evidence="7" key="1">
    <citation type="submission" date="2013-08" db="EMBL/GenBank/DDBJ databases">
        <authorList>
            <person name="Mendez C."/>
            <person name="Richter M."/>
            <person name="Ferrer M."/>
            <person name="Sanchez J."/>
        </authorList>
    </citation>
    <scope>NUCLEOTIDE SEQUENCE</scope>
</reference>
<dbReference type="AlphaFoldDB" id="T0Z9T6"/>
<keyword evidence="4 6" id="KW-1133">Transmembrane helix</keyword>
<accession>T0Z9T6</accession>
<sequence>MNVARQSGSRQFGGMQVFELSSRHRLLSIGRATHATAAGHDRWLLENYTASRFEGDRVTARPPTRKVLHTHVSASFLGFAVQDPQQMPVRSLWALIGYLRANSLAAGPYIFAFWSRIARIVAIVFAVLLAVPFVLGSMRSAGAGTRTLLGLAIGIFFFLLQRL</sequence>